<dbReference type="EMBL" id="CP028923">
    <property type="protein sequence ID" value="QCK15240.1"/>
    <property type="molecule type" value="Genomic_DNA"/>
</dbReference>
<name>A0A4D7JP13_9BACT</name>
<dbReference type="KEGG" id="fpf:DCC35_11025"/>
<keyword evidence="2" id="KW-1185">Reference proteome</keyword>
<gene>
    <name evidence="1" type="ORF">DCC35_11025</name>
</gene>
<protein>
    <recommendedName>
        <fullName evidence="3">Lipoprotein</fullName>
    </recommendedName>
</protein>
<dbReference type="PROSITE" id="PS51257">
    <property type="entry name" value="PROKAR_LIPOPROTEIN"/>
    <property type="match status" value="1"/>
</dbReference>
<organism evidence="1 2">
    <name type="scientific">Mangrovivirga cuniculi</name>
    <dbReference type="NCBI Taxonomy" id="2715131"/>
    <lineage>
        <taxon>Bacteria</taxon>
        <taxon>Pseudomonadati</taxon>
        <taxon>Bacteroidota</taxon>
        <taxon>Cytophagia</taxon>
        <taxon>Cytophagales</taxon>
        <taxon>Mangrovivirgaceae</taxon>
        <taxon>Mangrovivirga</taxon>
    </lineage>
</organism>
<dbReference type="OrthoDB" id="894263at2"/>
<evidence type="ECO:0000313" key="1">
    <source>
        <dbReference type="EMBL" id="QCK15240.1"/>
    </source>
</evidence>
<dbReference type="RefSeq" id="WP_137090825.1">
    <property type="nucleotide sequence ID" value="NZ_CP028923.1"/>
</dbReference>
<sequence>MKYSISVFLLLVVFIFTSCNSLGVMVNGTIGSGGGVYGGGSYPEAEHHDNVKDDGVLYFSSTGIEKGHLPPPGSCRIWYPGEPAGQQPPPVNCDEALATAPIGSWVVYKDHNDPKMVVIEEIVAIRPLRTVQKYYRLDN</sequence>
<accession>A0A4D7JP13</accession>
<reference evidence="1 2" key="1">
    <citation type="submission" date="2018-04" db="EMBL/GenBank/DDBJ databases">
        <title>Complete genome uncultured novel isolate.</title>
        <authorList>
            <person name="Merlino G."/>
        </authorList>
    </citation>
    <scope>NUCLEOTIDE SEQUENCE [LARGE SCALE GENOMIC DNA]</scope>
    <source>
        <strain evidence="2">R1DC9</strain>
    </source>
</reference>
<evidence type="ECO:0000313" key="2">
    <source>
        <dbReference type="Proteomes" id="UP000298616"/>
    </source>
</evidence>
<evidence type="ECO:0008006" key="3">
    <source>
        <dbReference type="Google" id="ProtNLM"/>
    </source>
</evidence>
<dbReference type="Proteomes" id="UP000298616">
    <property type="component" value="Chromosome"/>
</dbReference>
<dbReference type="AlphaFoldDB" id="A0A4D7JP13"/>
<proteinExistence type="predicted"/>